<dbReference type="RefSeq" id="WP_075613036.1">
    <property type="nucleotide sequence ID" value="NZ_JACIED010000002.1"/>
</dbReference>
<reference evidence="4 5" key="1">
    <citation type="submission" date="2016-09" db="EMBL/GenBank/DDBJ databases">
        <title>Rhizobium oryziradicis sp. nov., isolated from the root of rice.</title>
        <authorList>
            <person name="Zhao J."/>
            <person name="Zhang X."/>
        </authorList>
    </citation>
    <scope>NUCLEOTIDE SEQUENCE [LARGE SCALE GENOMIC DNA]</scope>
    <source>
        <strain evidence="4 5">14971</strain>
    </source>
</reference>
<evidence type="ECO:0000256" key="1">
    <source>
        <dbReference type="SAM" id="MobiDB-lite"/>
    </source>
</evidence>
<evidence type="ECO:0000313" key="6">
    <source>
        <dbReference type="Proteomes" id="UP000544107"/>
    </source>
</evidence>
<accession>A0A1Q9AAK7</accession>
<dbReference type="EMBL" id="JACIED010000002">
    <property type="protein sequence ID" value="MBB4007119.1"/>
    <property type="molecule type" value="Genomic_DNA"/>
</dbReference>
<dbReference type="EMBL" id="MKIN01000018">
    <property type="protein sequence ID" value="OLP51906.1"/>
    <property type="molecule type" value="Genomic_DNA"/>
</dbReference>
<feature type="region of interest" description="Disordered" evidence="1">
    <location>
        <begin position="189"/>
        <end position="239"/>
    </location>
</feature>
<dbReference type="InterPro" id="IPR010865">
    <property type="entry name" value="DUF1499"/>
</dbReference>
<evidence type="ECO:0008006" key="7">
    <source>
        <dbReference type="Google" id="ProtNLM"/>
    </source>
</evidence>
<feature type="compositionally biased region" description="Pro residues" evidence="1">
    <location>
        <begin position="214"/>
        <end position="226"/>
    </location>
</feature>
<evidence type="ECO:0000313" key="3">
    <source>
        <dbReference type="EMBL" id="MBB4007119.1"/>
    </source>
</evidence>
<feature type="transmembrane region" description="Helical" evidence="2">
    <location>
        <begin position="15"/>
        <end position="32"/>
    </location>
</feature>
<proteinExistence type="predicted"/>
<keyword evidence="2" id="KW-0812">Transmembrane</keyword>
<feature type="transmembrane region" description="Helical" evidence="2">
    <location>
        <begin position="44"/>
        <end position="67"/>
    </location>
</feature>
<comment type="caution">
    <text evidence="4">The sequence shown here is derived from an EMBL/GenBank/DDBJ whole genome shotgun (WGS) entry which is preliminary data.</text>
</comment>
<gene>
    <name evidence="4" type="ORF">BJF91_23620</name>
    <name evidence="3" type="ORF">GGQ71_001382</name>
</gene>
<feature type="transmembrane region" description="Helical" evidence="2">
    <location>
        <begin position="79"/>
        <end position="98"/>
    </location>
</feature>
<evidence type="ECO:0000313" key="4">
    <source>
        <dbReference type="EMBL" id="OLP51906.1"/>
    </source>
</evidence>
<dbReference type="Proteomes" id="UP000544107">
    <property type="component" value="Unassembled WGS sequence"/>
</dbReference>
<evidence type="ECO:0000256" key="2">
    <source>
        <dbReference type="SAM" id="Phobius"/>
    </source>
</evidence>
<keyword evidence="2" id="KW-0472">Membrane</keyword>
<dbReference type="Proteomes" id="UP000185598">
    <property type="component" value="Unassembled WGS sequence"/>
</dbReference>
<keyword evidence="5" id="KW-1185">Reference proteome</keyword>
<dbReference type="AlphaFoldDB" id="A0A1Q9AAK7"/>
<sequence length="309" mass="33274">MTIRFIRPVSSAARWAWRLSMLAFLLLVGAWLGARFGPLQLPSFVLAVLVSGALAALSVLFSLWGLWRLWQIGAKGGLASSRALVLAILPLAVLMLGAERYRSLPPLFEIVSDPSDPPAWIVPPPHRRSWLARPGIDAATQADLQAGAYPTLTVRRYDGALDRVYQAVRKVAADQRFTVTSTRGAAYARPDFQPPAAAGTATGGLAQGPAVGPAMPPVPVPMPRPEPQPEDLRPDNEPPGIIRIQATARNGILGFPWDILIRLREEEETVLVDIRVASRDTPHDLGVSASIANAYLTALDGELLGIASR</sequence>
<evidence type="ECO:0000313" key="5">
    <source>
        <dbReference type="Proteomes" id="UP000185598"/>
    </source>
</evidence>
<dbReference type="Pfam" id="PF07386">
    <property type="entry name" value="DUF1499"/>
    <property type="match status" value="1"/>
</dbReference>
<protein>
    <recommendedName>
        <fullName evidence="7">DUF1499 domain-containing protein</fullName>
    </recommendedName>
</protein>
<name>A0A1Q9AAK7_9HYPH</name>
<keyword evidence="2" id="KW-1133">Transmembrane helix</keyword>
<dbReference type="STRING" id="887144.BJF91_23620"/>
<reference evidence="3 6" key="2">
    <citation type="submission" date="2020-08" db="EMBL/GenBank/DDBJ databases">
        <title>Genomic Encyclopedia of Type Strains, Phase IV (KMG-IV): sequencing the most valuable type-strain genomes for metagenomic binning, comparative biology and taxonomic classification.</title>
        <authorList>
            <person name="Goeker M."/>
        </authorList>
    </citation>
    <scope>NUCLEOTIDE SEQUENCE [LARGE SCALE GENOMIC DNA]</scope>
    <source>
        <strain evidence="3 6">DSM 100021</strain>
    </source>
</reference>
<organism evidence="4 5">
    <name type="scientific">Allorhizobium taibaishanense</name>
    <dbReference type="NCBI Taxonomy" id="887144"/>
    <lineage>
        <taxon>Bacteria</taxon>
        <taxon>Pseudomonadati</taxon>
        <taxon>Pseudomonadota</taxon>
        <taxon>Alphaproteobacteria</taxon>
        <taxon>Hyphomicrobiales</taxon>
        <taxon>Rhizobiaceae</taxon>
        <taxon>Rhizobium/Agrobacterium group</taxon>
        <taxon>Allorhizobium</taxon>
    </lineage>
</organism>